<sequence length="103" mass="11863">MNASEAGTIEFKNTLSRENACSQEPVVSKSIHSSRVGREERNRLHHYYSVESPPSTRLEEKQPYGVLRMETRKRGGCKRDDRPKKNKIKGRSLQARIAFGMWS</sequence>
<dbReference type="Proteomes" id="UP000054565">
    <property type="component" value="Unassembled WGS sequence"/>
</dbReference>
<proteinExistence type="predicted"/>
<organism evidence="2 3">
    <name type="scientific">Coccidioides immitis RMSCC 2394</name>
    <dbReference type="NCBI Taxonomy" id="404692"/>
    <lineage>
        <taxon>Eukaryota</taxon>
        <taxon>Fungi</taxon>
        <taxon>Dikarya</taxon>
        <taxon>Ascomycota</taxon>
        <taxon>Pezizomycotina</taxon>
        <taxon>Eurotiomycetes</taxon>
        <taxon>Eurotiomycetidae</taxon>
        <taxon>Onygenales</taxon>
        <taxon>Onygenaceae</taxon>
        <taxon>Coccidioides</taxon>
    </lineage>
</organism>
<evidence type="ECO:0000313" key="3">
    <source>
        <dbReference type="Proteomes" id="UP000054565"/>
    </source>
</evidence>
<evidence type="ECO:0000313" key="2">
    <source>
        <dbReference type="EMBL" id="KMP03953.1"/>
    </source>
</evidence>
<feature type="region of interest" description="Disordered" evidence="1">
    <location>
        <begin position="21"/>
        <end position="40"/>
    </location>
</feature>
<evidence type="ECO:0000256" key="1">
    <source>
        <dbReference type="SAM" id="MobiDB-lite"/>
    </source>
</evidence>
<accession>A0A0J6YAX6</accession>
<gene>
    <name evidence="2" type="ORF">CIRG_03645</name>
</gene>
<reference evidence="3" key="1">
    <citation type="journal article" date="2010" name="Genome Res.">
        <title>Population genomic sequencing of Coccidioides fungi reveals recent hybridization and transposon control.</title>
        <authorList>
            <person name="Neafsey D.E."/>
            <person name="Barker B.M."/>
            <person name="Sharpton T.J."/>
            <person name="Stajich J.E."/>
            <person name="Park D.J."/>
            <person name="Whiston E."/>
            <person name="Hung C.-Y."/>
            <person name="McMahan C."/>
            <person name="White J."/>
            <person name="Sykes S."/>
            <person name="Heiman D."/>
            <person name="Young S."/>
            <person name="Zeng Q."/>
            <person name="Abouelleil A."/>
            <person name="Aftuck L."/>
            <person name="Bessette D."/>
            <person name="Brown A."/>
            <person name="FitzGerald M."/>
            <person name="Lui A."/>
            <person name="Macdonald J.P."/>
            <person name="Priest M."/>
            <person name="Orbach M.J."/>
            <person name="Galgiani J.N."/>
            <person name="Kirkland T.N."/>
            <person name="Cole G.T."/>
            <person name="Birren B.W."/>
            <person name="Henn M.R."/>
            <person name="Taylor J.W."/>
            <person name="Rounsley S.D."/>
        </authorList>
    </citation>
    <scope>NUCLEOTIDE SEQUENCE [LARGE SCALE GENOMIC DNA]</scope>
    <source>
        <strain evidence="3">RMSCC 2394</strain>
    </source>
</reference>
<dbReference type="AlphaFoldDB" id="A0A0J6YAX6"/>
<name>A0A0J6YAX6_COCIT</name>
<protein>
    <submittedName>
        <fullName evidence="2">Uncharacterized protein</fullName>
    </submittedName>
</protein>
<dbReference type="EMBL" id="DS028094">
    <property type="protein sequence ID" value="KMP03953.1"/>
    <property type="molecule type" value="Genomic_DNA"/>
</dbReference>